<evidence type="ECO:0000313" key="3">
    <source>
        <dbReference type="EMBL" id="VFK39955.1"/>
    </source>
</evidence>
<protein>
    <submittedName>
        <fullName evidence="4">Uncharacterized protein</fullName>
    </submittedName>
</protein>
<feature type="transmembrane region" description="Helical" evidence="2">
    <location>
        <begin position="37"/>
        <end position="58"/>
    </location>
</feature>
<keyword evidence="2" id="KW-0812">Transmembrane</keyword>
<evidence type="ECO:0000313" key="5">
    <source>
        <dbReference type="EMBL" id="VFK79538.1"/>
    </source>
</evidence>
<organism evidence="4">
    <name type="scientific">Candidatus Kentrum sp. SD</name>
    <dbReference type="NCBI Taxonomy" id="2126332"/>
    <lineage>
        <taxon>Bacteria</taxon>
        <taxon>Pseudomonadati</taxon>
        <taxon>Pseudomonadota</taxon>
        <taxon>Gammaproteobacteria</taxon>
        <taxon>Candidatus Kentrum</taxon>
    </lineage>
</organism>
<evidence type="ECO:0000256" key="2">
    <source>
        <dbReference type="SAM" id="Phobius"/>
    </source>
</evidence>
<keyword evidence="2" id="KW-0472">Membrane</keyword>
<evidence type="ECO:0000256" key="1">
    <source>
        <dbReference type="SAM" id="MobiDB-lite"/>
    </source>
</evidence>
<feature type="compositionally biased region" description="Basic and acidic residues" evidence="1">
    <location>
        <begin position="1"/>
        <end position="25"/>
    </location>
</feature>
<dbReference type="EMBL" id="CAADFU010000052">
    <property type="protein sequence ID" value="VFK45383.1"/>
    <property type="molecule type" value="Genomic_DNA"/>
</dbReference>
<dbReference type="EMBL" id="CAADFR010000050">
    <property type="protein sequence ID" value="VFK39955.1"/>
    <property type="molecule type" value="Genomic_DNA"/>
</dbReference>
<proteinExistence type="predicted"/>
<feature type="transmembrane region" description="Helical" evidence="2">
    <location>
        <begin position="70"/>
        <end position="89"/>
    </location>
</feature>
<gene>
    <name evidence="5" type="ORF">BECKSD772D_GA0070982_105318</name>
    <name evidence="4" type="ORF">BECKSD772E_GA0070983_105216</name>
    <name evidence="3" type="ORF">BECKSD772F_GA0070984_105017</name>
</gene>
<name>A0A450YV31_9GAMM</name>
<evidence type="ECO:0000313" key="4">
    <source>
        <dbReference type="EMBL" id="VFK45383.1"/>
    </source>
</evidence>
<accession>A0A450YV31</accession>
<reference evidence="4" key="1">
    <citation type="submission" date="2019-02" db="EMBL/GenBank/DDBJ databases">
        <authorList>
            <person name="Gruber-Vodicka R. H."/>
            <person name="Seah K. B. B."/>
        </authorList>
    </citation>
    <scope>NUCLEOTIDE SEQUENCE</scope>
    <source>
        <strain evidence="5">BECK_S127</strain>
        <strain evidence="4">BECK_S1320</strain>
        <strain evidence="3">BECK_S1321</strain>
    </source>
</reference>
<dbReference type="AlphaFoldDB" id="A0A450YV31"/>
<dbReference type="EMBL" id="CAADHB010000053">
    <property type="protein sequence ID" value="VFK79538.1"/>
    <property type="molecule type" value="Genomic_DNA"/>
</dbReference>
<keyword evidence="2" id="KW-1133">Transmembrane helix</keyword>
<feature type="region of interest" description="Disordered" evidence="1">
    <location>
        <begin position="1"/>
        <end position="29"/>
    </location>
</feature>
<sequence length="104" mass="10797">MTRVGGERPGMERAGGDQTGGERNESPASRTPWWEKLMLVFGGLGGLAAVIGGLVTFFKELSPFPDSLGVALIVIGGVILVALIVRVSWGLGKASGGGFPDSRR</sequence>